<dbReference type="OrthoDB" id="5797329at2"/>
<dbReference type="EMBL" id="NEVK01000006">
    <property type="protein sequence ID" value="OZI17696.1"/>
    <property type="molecule type" value="Genomic_DNA"/>
</dbReference>
<name>A0A261QY82_9BORD</name>
<dbReference type="InterPro" id="IPR039251">
    <property type="entry name" value="OXLD1"/>
</dbReference>
<evidence type="ECO:0000256" key="1">
    <source>
        <dbReference type="SAM" id="MobiDB-lite"/>
    </source>
</evidence>
<proteinExistence type="predicted"/>
<protein>
    <submittedName>
        <fullName evidence="3">Oxidoreductase</fullName>
    </submittedName>
</protein>
<dbReference type="PANTHER" id="PTHR21193:SF3">
    <property type="entry name" value="OXIDOREDUCTASE-LIKE DOMAIN-CONTAINING PROTEIN 1"/>
    <property type="match status" value="1"/>
</dbReference>
<dbReference type="RefSeq" id="WP_026638794.1">
    <property type="nucleotide sequence ID" value="NZ_NEVI01000016.1"/>
</dbReference>
<dbReference type="Pfam" id="PF09791">
    <property type="entry name" value="Oxidored-like"/>
    <property type="match status" value="1"/>
</dbReference>
<dbReference type="AlphaFoldDB" id="A0A261QY82"/>
<feature type="domain" description="Oxidoreductase-like" evidence="2">
    <location>
        <begin position="19"/>
        <end position="58"/>
    </location>
</feature>
<comment type="caution">
    <text evidence="3">The sequence shown here is derived from an EMBL/GenBank/DDBJ whole genome shotgun (WGS) entry which is preliminary data.</text>
</comment>
<evidence type="ECO:0000313" key="4">
    <source>
        <dbReference type="Proteomes" id="UP000216947"/>
    </source>
</evidence>
<reference evidence="4" key="1">
    <citation type="submission" date="2017-05" db="EMBL/GenBank/DDBJ databases">
        <title>Complete and WGS of Bordetella genogroups.</title>
        <authorList>
            <person name="Spilker T."/>
            <person name="Lipuma J."/>
        </authorList>
    </citation>
    <scope>NUCLEOTIDE SEQUENCE [LARGE SCALE GENOMIC DNA]</scope>
    <source>
        <strain evidence="4">AU18089</strain>
    </source>
</reference>
<organism evidence="3 4">
    <name type="scientific">Bordetella genomosp. 7</name>
    <dbReference type="NCBI Taxonomy" id="1416805"/>
    <lineage>
        <taxon>Bacteria</taxon>
        <taxon>Pseudomonadati</taxon>
        <taxon>Pseudomonadota</taxon>
        <taxon>Betaproteobacteria</taxon>
        <taxon>Burkholderiales</taxon>
        <taxon>Alcaligenaceae</taxon>
        <taxon>Bordetella</taxon>
    </lineage>
</organism>
<gene>
    <name evidence="3" type="ORF">CAL19_11290</name>
</gene>
<accession>A0A261QY82</accession>
<keyword evidence="4" id="KW-1185">Reference proteome</keyword>
<dbReference type="InterPro" id="IPR019180">
    <property type="entry name" value="Oxidoreductase-like_N"/>
</dbReference>
<dbReference type="Proteomes" id="UP000216947">
    <property type="component" value="Unassembled WGS sequence"/>
</dbReference>
<dbReference type="PANTHER" id="PTHR21193">
    <property type="entry name" value="OXIDOREDUCTASE-LIKE DOMAIN-CONTAINING PROTEIN 1"/>
    <property type="match status" value="1"/>
</dbReference>
<evidence type="ECO:0000259" key="2">
    <source>
        <dbReference type="Pfam" id="PF09791"/>
    </source>
</evidence>
<evidence type="ECO:0000313" key="3">
    <source>
        <dbReference type="EMBL" id="OZI17696.1"/>
    </source>
</evidence>
<feature type="compositionally biased region" description="Pro residues" evidence="1">
    <location>
        <begin position="16"/>
        <end position="25"/>
    </location>
</feature>
<feature type="region of interest" description="Disordered" evidence="1">
    <location>
        <begin position="1"/>
        <end position="29"/>
    </location>
</feature>
<sequence length="65" mass="7323">MAKTRASKSARDPAPDPRPQPPQAPEPGDCCQSGCIPCVYDLYDEAMERYREALRAWQERQAGTR</sequence>